<feature type="transmembrane region" description="Helical" evidence="9">
    <location>
        <begin position="97"/>
        <end position="118"/>
    </location>
</feature>
<evidence type="ECO:0000256" key="9">
    <source>
        <dbReference type="SAM" id="Phobius"/>
    </source>
</evidence>
<feature type="transmembrane region" description="Helical" evidence="9">
    <location>
        <begin position="56"/>
        <end position="77"/>
    </location>
</feature>
<evidence type="ECO:0000259" key="10">
    <source>
        <dbReference type="PROSITE" id="PS51202"/>
    </source>
</evidence>
<feature type="transmembrane region" description="Helical" evidence="9">
    <location>
        <begin position="273"/>
        <end position="294"/>
    </location>
</feature>
<keyword evidence="6 9" id="KW-1133">Transmembrane helix</keyword>
<dbReference type="EMBL" id="CP030032">
    <property type="protein sequence ID" value="AWV89006.1"/>
    <property type="molecule type" value="Genomic_DNA"/>
</dbReference>
<protein>
    <submittedName>
        <fullName evidence="11">Potassium/proton antiporter</fullName>
    </submittedName>
</protein>
<feature type="transmembrane region" description="Helical" evidence="9">
    <location>
        <begin position="6"/>
        <end position="26"/>
    </location>
</feature>
<organism evidence="11 12">
    <name type="scientific">Bradymonas sediminis</name>
    <dbReference type="NCBI Taxonomy" id="1548548"/>
    <lineage>
        <taxon>Bacteria</taxon>
        <taxon>Deltaproteobacteria</taxon>
        <taxon>Bradymonadales</taxon>
        <taxon>Bradymonadaceae</taxon>
        <taxon>Bradymonas</taxon>
    </lineage>
</organism>
<dbReference type="OrthoDB" id="9810759at2"/>
<dbReference type="PROSITE" id="PS51202">
    <property type="entry name" value="RCK_C"/>
    <property type="match status" value="1"/>
</dbReference>
<dbReference type="Gene3D" id="1.20.1530.20">
    <property type="match status" value="1"/>
</dbReference>
<accession>A0A2Z4FJV0</accession>
<keyword evidence="2" id="KW-0813">Transport</keyword>
<dbReference type="Pfam" id="PF00999">
    <property type="entry name" value="Na_H_Exchanger"/>
    <property type="match status" value="1"/>
</dbReference>
<keyword evidence="7" id="KW-0406">Ion transport</keyword>
<keyword evidence="4" id="KW-1003">Cell membrane</keyword>
<dbReference type="GO" id="GO:0005886">
    <property type="term" value="C:plasma membrane"/>
    <property type="evidence" value="ECO:0007669"/>
    <property type="project" value="UniProtKB-SubCell"/>
</dbReference>
<keyword evidence="5 9" id="KW-0812">Transmembrane</keyword>
<dbReference type="Gene3D" id="3.30.70.1450">
    <property type="entry name" value="Regulator of K+ conductance, C-terminal domain"/>
    <property type="match status" value="1"/>
</dbReference>
<dbReference type="KEGG" id="bsed:DN745_06505"/>
<evidence type="ECO:0000256" key="4">
    <source>
        <dbReference type="ARBA" id="ARBA00022475"/>
    </source>
</evidence>
<dbReference type="Proteomes" id="UP000249799">
    <property type="component" value="Chromosome"/>
</dbReference>
<feature type="transmembrane region" description="Helical" evidence="9">
    <location>
        <begin position="191"/>
        <end position="213"/>
    </location>
</feature>
<dbReference type="InterPro" id="IPR006037">
    <property type="entry name" value="RCK_C"/>
</dbReference>
<dbReference type="NCBIfam" id="NF003715">
    <property type="entry name" value="PRK05326.1-2"/>
    <property type="match status" value="1"/>
</dbReference>
<feature type="transmembrane region" description="Helical" evidence="9">
    <location>
        <begin position="306"/>
        <end position="330"/>
    </location>
</feature>
<keyword evidence="3" id="KW-0050">Antiport</keyword>
<dbReference type="InterPro" id="IPR036721">
    <property type="entry name" value="RCK_C_sf"/>
</dbReference>
<evidence type="ECO:0000256" key="1">
    <source>
        <dbReference type="ARBA" id="ARBA00004651"/>
    </source>
</evidence>
<dbReference type="InterPro" id="IPR006153">
    <property type="entry name" value="Cation/H_exchanger_TM"/>
</dbReference>
<feature type="transmembrane region" description="Helical" evidence="9">
    <location>
        <begin position="220"/>
        <end position="238"/>
    </location>
</feature>
<name>A0A2Z4FJV0_9DELT</name>
<dbReference type="PANTHER" id="PTHR32507:SF7">
    <property type="entry name" value="K(+)_H(+) ANTIPORTER NHAP2"/>
    <property type="match status" value="1"/>
</dbReference>
<proteinExistence type="predicted"/>
<dbReference type="GO" id="GO:0015297">
    <property type="term" value="F:antiporter activity"/>
    <property type="evidence" value="ECO:0007669"/>
    <property type="project" value="UniProtKB-KW"/>
</dbReference>
<dbReference type="SUPFAM" id="SSF116726">
    <property type="entry name" value="TrkA C-terminal domain-like"/>
    <property type="match status" value="1"/>
</dbReference>
<feature type="transmembrane region" description="Helical" evidence="9">
    <location>
        <begin position="337"/>
        <end position="359"/>
    </location>
</feature>
<keyword evidence="12" id="KW-1185">Reference proteome</keyword>
<feature type="transmembrane region" description="Helical" evidence="9">
    <location>
        <begin position="124"/>
        <end position="147"/>
    </location>
</feature>
<evidence type="ECO:0000313" key="12">
    <source>
        <dbReference type="Proteomes" id="UP000249799"/>
    </source>
</evidence>
<dbReference type="GO" id="GO:0006813">
    <property type="term" value="P:potassium ion transport"/>
    <property type="evidence" value="ECO:0007669"/>
    <property type="project" value="InterPro"/>
</dbReference>
<evidence type="ECO:0000256" key="7">
    <source>
        <dbReference type="ARBA" id="ARBA00023065"/>
    </source>
</evidence>
<feature type="transmembrane region" description="Helical" evidence="9">
    <location>
        <begin position="244"/>
        <end position="261"/>
    </location>
</feature>
<feature type="domain" description="RCK C-terminal" evidence="10">
    <location>
        <begin position="408"/>
        <end position="489"/>
    </location>
</feature>
<dbReference type="AlphaFoldDB" id="A0A2Z4FJV0"/>
<sequence length="495" mass="52542">MRSRTIFLIDHIILVAGLLLLLGIVSNKFTARAGLPALLVFLGIGMLAGAEGPGGIVFDSFPLAHGIGTFALVIILFDGGMRTSLSGVRKVWKPSLLMATFGVVVTAGITGAVAAHALDLSMLQGMLIGAIVGSTDAGAVFSIMRASNLSLDPRLMSTLKIESGSNDPMAIFLTVGLIEVLLGNVEMGPQLLGLFVLQMGVGAAAGLASGWIGLRLANRVNLPAIGLYPVFIAAWAMSTYGATVALGGSGYLAVYIVGITLGNADMVFKRGTLLFHDGVTWMGEITMFVVLGMLCTPSDLPGVAPSAFLIALTLIFVARPAAVFTLLWPFGFSFRELLFIGWVGLKGSVPIILATYPLLLGLVQSSLVFHVVFFVVVISALVQGWSLSAVATWLGLQTEEPPEPPISLEITSLRHVDADIVRYDIDRYTRAVDKSLSELAFPAEAVVAMVTRGTNLIPARGDTRLQAGDHVFVVLRENLRDTIDEFFARDIDTVE</sequence>
<comment type="subcellular location">
    <subcellularLocation>
        <location evidence="1">Cell membrane</location>
        <topology evidence="1">Multi-pass membrane protein</topology>
    </subcellularLocation>
</comment>
<gene>
    <name evidence="11" type="ORF">DN745_06505</name>
</gene>
<feature type="transmembrane region" description="Helical" evidence="9">
    <location>
        <begin position="33"/>
        <end position="50"/>
    </location>
</feature>
<evidence type="ECO:0000256" key="6">
    <source>
        <dbReference type="ARBA" id="ARBA00022989"/>
    </source>
</evidence>
<feature type="transmembrane region" description="Helical" evidence="9">
    <location>
        <begin position="371"/>
        <end position="396"/>
    </location>
</feature>
<dbReference type="PANTHER" id="PTHR32507">
    <property type="entry name" value="NA(+)/H(+) ANTIPORTER 1"/>
    <property type="match status" value="1"/>
</dbReference>
<dbReference type="NCBIfam" id="NF003716">
    <property type="entry name" value="PRK05326.1-3"/>
    <property type="match status" value="1"/>
</dbReference>
<dbReference type="GO" id="GO:1902600">
    <property type="term" value="P:proton transmembrane transport"/>
    <property type="evidence" value="ECO:0007669"/>
    <property type="project" value="InterPro"/>
</dbReference>
<dbReference type="InterPro" id="IPR038770">
    <property type="entry name" value="Na+/solute_symporter_sf"/>
</dbReference>
<reference evidence="11 12" key="1">
    <citation type="submission" date="2018-06" db="EMBL/GenBank/DDBJ databases">
        <title>Lujinxingia sediminis gen. nov. sp. nov., a new facultative anaerobic member of the class Deltaproteobacteria, and proposal of Lujinxingaceae fam. nov.</title>
        <authorList>
            <person name="Guo L.-Y."/>
            <person name="Li C.-M."/>
            <person name="Wang S."/>
            <person name="Du Z.-J."/>
        </authorList>
    </citation>
    <scope>NUCLEOTIDE SEQUENCE [LARGE SCALE GENOMIC DNA]</scope>
    <source>
        <strain evidence="11 12">FA350</strain>
    </source>
</reference>
<dbReference type="GO" id="GO:0008324">
    <property type="term" value="F:monoatomic cation transmembrane transporter activity"/>
    <property type="evidence" value="ECO:0007669"/>
    <property type="project" value="InterPro"/>
</dbReference>
<evidence type="ECO:0000256" key="2">
    <source>
        <dbReference type="ARBA" id="ARBA00022448"/>
    </source>
</evidence>
<evidence type="ECO:0000256" key="3">
    <source>
        <dbReference type="ARBA" id="ARBA00022449"/>
    </source>
</evidence>
<keyword evidence="8 9" id="KW-0472">Membrane</keyword>
<evidence type="ECO:0000256" key="5">
    <source>
        <dbReference type="ARBA" id="ARBA00022692"/>
    </source>
</evidence>
<evidence type="ECO:0000256" key="8">
    <source>
        <dbReference type="ARBA" id="ARBA00023136"/>
    </source>
</evidence>
<dbReference type="RefSeq" id="WP_111333150.1">
    <property type="nucleotide sequence ID" value="NZ_CP030032.1"/>
</dbReference>
<dbReference type="Pfam" id="PF02080">
    <property type="entry name" value="TrkA_C"/>
    <property type="match status" value="1"/>
</dbReference>
<evidence type="ECO:0000313" key="11">
    <source>
        <dbReference type="EMBL" id="AWV89006.1"/>
    </source>
</evidence>